<proteinExistence type="predicted"/>
<dbReference type="STRING" id="551991.SAMN05192529_1273"/>
<gene>
    <name evidence="2" type="ORF">SAMN05192529_1273</name>
</gene>
<keyword evidence="3" id="KW-1185">Reference proteome</keyword>
<dbReference type="AlphaFoldDB" id="A0A1H4C362"/>
<feature type="compositionally biased region" description="Polar residues" evidence="1">
    <location>
        <begin position="1"/>
        <end position="16"/>
    </location>
</feature>
<organism evidence="2 3">
    <name type="scientific">Arachidicoccus rhizosphaerae</name>
    <dbReference type="NCBI Taxonomy" id="551991"/>
    <lineage>
        <taxon>Bacteria</taxon>
        <taxon>Pseudomonadati</taxon>
        <taxon>Bacteroidota</taxon>
        <taxon>Chitinophagia</taxon>
        <taxon>Chitinophagales</taxon>
        <taxon>Chitinophagaceae</taxon>
        <taxon>Arachidicoccus</taxon>
    </lineage>
</organism>
<feature type="region of interest" description="Disordered" evidence="1">
    <location>
        <begin position="1"/>
        <end position="37"/>
    </location>
</feature>
<evidence type="ECO:0000256" key="1">
    <source>
        <dbReference type="SAM" id="MobiDB-lite"/>
    </source>
</evidence>
<evidence type="ECO:0000313" key="2">
    <source>
        <dbReference type="EMBL" id="SEA54819.1"/>
    </source>
</evidence>
<feature type="compositionally biased region" description="Low complexity" evidence="1">
    <location>
        <begin position="17"/>
        <end position="29"/>
    </location>
</feature>
<dbReference type="EMBL" id="FNQY01000027">
    <property type="protein sequence ID" value="SEA54819.1"/>
    <property type="molecule type" value="Genomic_DNA"/>
</dbReference>
<reference evidence="2 3" key="1">
    <citation type="submission" date="2016-10" db="EMBL/GenBank/DDBJ databases">
        <authorList>
            <person name="de Groot N.N."/>
        </authorList>
    </citation>
    <scope>NUCLEOTIDE SEQUENCE [LARGE SCALE GENOMIC DNA]</scope>
    <source>
        <strain evidence="2 3">Vu-144</strain>
    </source>
</reference>
<evidence type="ECO:0000313" key="3">
    <source>
        <dbReference type="Proteomes" id="UP000199041"/>
    </source>
</evidence>
<protein>
    <submittedName>
        <fullName evidence="2">Uncharacterized protein</fullName>
    </submittedName>
</protein>
<accession>A0A1H4C362</accession>
<sequence length="37" mass="4295">MNMDSNKLLSLSNPSMNANRFEINNNRNNLLKSKKQD</sequence>
<dbReference type="Proteomes" id="UP000199041">
    <property type="component" value="Unassembled WGS sequence"/>
</dbReference>
<name>A0A1H4C362_9BACT</name>